<dbReference type="EMBL" id="MU277468">
    <property type="protein sequence ID" value="KAI0054378.1"/>
    <property type="molecule type" value="Genomic_DNA"/>
</dbReference>
<protein>
    <submittedName>
        <fullName evidence="1">Uncharacterized protein</fullName>
    </submittedName>
</protein>
<name>A0ACB8SDT1_9AGAM</name>
<reference evidence="1" key="2">
    <citation type="journal article" date="2022" name="New Phytol.">
        <title>Evolutionary transition to the ectomycorrhizal habit in the genomes of a hyperdiverse lineage of mushroom-forming fungi.</title>
        <authorList>
            <person name="Looney B."/>
            <person name="Miyauchi S."/>
            <person name="Morin E."/>
            <person name="Drula E."/>
            <person name="Courty P.E."/>
            <person name="Kohler A."/>
            <person name="Kuo A."/>
            <person name="LaButti K."/>
            <person name="Pangilinan J."/>
            <person name="Lipzen A."/>
            <person name="Riley R."/>
            <person name="Andreopoulos W."/>
            <person name="He G."/>
            <person name="Johnson J."/>
            <person name="Nolan M."/>
            <person name="Tritt A."/>
            <person name="Barry K.W."/>
            <person name="Grigoriev I.V."/>
            <person name="Nagy L.G."/>
            <person name="Hibbett D."/>
            <person name="Henrissat B."/>
            <person name="Matheny P.B."/>
            <person name="Labbe J."/>
            <person name="Martin F.M."/>
        </authorList>
    </citation>
    <scope>NUCLEOTIDE SEQUENCE</scope>
    <source>
        <strain evidence="1">HHB10654</strain>
    </source>
</reference>
<proteinExistence type="predicted"/>
<dbReference type="Proteomes" id="UP000814140">
    <property type="component" value="Unassembled WGS sequence"/>
</dbReference>
<gene>
    <name evidence="1" type="ORF">BV25DRAFT_1922736</name>
</gene>
<sequence>MFEPEGEMMKPLSPYDGLGNGAPPVPAHLLGIIQASWLVTDIQQDEPLSLYPYPLEEPSRAVRGKTVYVGRVRNALFRGDAPPEVNDSLVYGDVWIKNGPPVSISIFSCRAGLKLWINWPGNGDTHSVPHPLLPRRRLWFSFTNTSWINASGLGSNKSHWRRSPESIAWMQQRGRLRPSGEAMDASVEDLVALGYHSPSQRRAFIKDVKTQNAETSQATALKRRKFEGGAEQVQIRSSQPHSNHSLIAFESPTSPSPPLDGRSPPPTAVDIADIEEYDFQLDDEPSASGQHHHAVGDDHDPLVTESSSIHSIPPSKLHSVGRFWDERATISAGRQWPEYAESVTWRNELTTVLPYVGIPFKTPDPDVDAVRQMAKGWDATQGDQNHASPVIFLQWDESKLAEIQSQISDALSNNITVVVDGWTFEGPPIRYDEEGFTKLRGSLLAPIQYHYSETTPTSLSQASPTSPTDFIAPTSQTSPDSSAS</sequence>
<organism evidence="1 2">
    <name type="scientific">Artomyces pyxidatus</name>
    <dbReference type="NCBI Taxonomy" id="48021"/>
    <lineage>
        <taxon>Eukaryota</taxon>
        <taxon>Fungi</taxon>
        <taxon>Dikarya</taxon>
        <taxon>Basidiomycota</taxon>
        <taxon>Agaricomycotina</taxon>
        <taxon>Agaricomycetes</taxon>
        <taxon>Russulales</taxon>
        <taxon>Auriscalpiaceae</taxon>
        <taxon>Artomyces</taxon>
    </lineage>
</organism>
<reference evidence="1" key="1">
    <citation type="submission" date="2021-03" db="EMBL/GenBank/DDBJ databases">
        <authorList>
            <consortium name="DOE Joint Genome Institute"/>
            <person name="Ahrendt S."/>
            <person name="Looney B.P."/>
            <person name="Miyauchi S."/>
            <person name="Morin E."/>
            <person name="Drula E."/>
            <person name="Courty P.E."/>
            <person name="Chicoki N."/>
            <person name="Fauchery L."/>
            <person name="Kohler A."/>
            <person name="Kuo A."/>
            <person name="Labutti K."/>
            <person name="Pangilinan J."/>
            <person name="Lipzen A."/>
            <person name="Riley R."/>
            <person name="Andreopoulos W."/>
            <person name="He G."/>
            <person name="Johnson J."/>
            <person name="Barry K.W."/>
            <person name="Grigoriev I.V."/>
            <person name="Nagy L."/>
            <person name="Hibbett D."/>
            <person name="Henrissat B."/>
            <person name="Matheny P.B."/>
            <person name="Labbe J."/>
            <person name="Martin F."/>
        </authorList>
    </citation>
    <scope>NUCLEOTIDE SEQUENCE</scope>
    <source>
        <strain evidence="1">HHB10654</strain>
    </source>
</reference>
<keyword evidence="2" id="KW-1185">Reference proteome</keyword>
<comment type="caution">
    <text evidence="1">The sequence shown here is derived from an EMBL/GenBank/DDBJ whole genome shotgun (WGS) entry which is preliminary data.</text>
</comment>
<accession>A0ACB8SDT1</accession>
<evidence type="ECO:0000313" key="2">
    <source>
        <dbReference type="Proteomes" id="UP000814140"/>
    </source>
</evidence>
<evidence type="ECO:0000313" key="1">
    <source>
        <dbReference type="EMBL" id="KAI0054378.1"/>
    </source>
</evidence>